<dbReference type="InterPro" id="IPR036188">
    <property type="entry name" value="FAD/NAD-bd_sf"/>
</dbReference>
<dbReference type="GO" id="GO:0004499">
    <property type="term" value="F:N,N-dimethylaniline monooxygenase activity"/>
    <property type="evidence" value="ECO:0007669"/>
    <property type="project" value="InterPro"/>
</dbReference>
<dbReference type="AlphaFoldDB" id="A0A9P6KV73"/>
<dbReference type="GO" id="GO:0050660">
    <property type="term" value="F:flavin adenine dinucleotide binding"/>
    <property type="evidence" value="ECO:0007669"/>
    <property type="project" value="InterPro"/>
</dbReference>
<organism evidence="4 5">
    <name type="scientific">Paraphaeosphaeria minitans</name>
    <dbReference type="NCBI Taxonomy" id="565426"/>
    <lineage>
        <taxon>Eukaryota</taxon>
        <taxon>Fungi</taxon>
        <taxon>Dikarya</taxon>
        <taxon>Ascomycota</taxon>
        <taxon>Pezizomycotina</taxon>
        <taxon>Dothideomycetes</taxon>
        <taxon>Pleosporomycetidae</taxon>
        <taxon>Pleosporales</taxon>
        <taxon>Massarineae</taxon>
        <taxon>Didymosphaeriaceae</taxon>
        <taxon>Paraphaeosphaeria</taxon>
    </lineage>
</organism>
<evidence type="ECO:0000313" key="4">
    <source>
        <dbReference type="EMBL" id="KAF9739569.1"/>
    </source>
</evidence>
<accession>A0A9P6KV73</accession>
<keyword evidence="3" id="KW-0560">Oxidoreductase</keyword>
<dbReference type="GO" id="GO:0050661">
    <property type="term" value="F:NADP binding"/>
    <property type="evidence" value="ECO:0007669"/>
    <property type="project" value="InterPro"/>
</dbReference>
<dbReference type="InterPro" id="IPR020946">
    <property type="entry name" value="Flavin_mOase-like"/>
</dbReference>
<gene>
    <name evidence="4" type="ORF">PMIN01_02203</name>
</gene>
<comment type="caution">
    <text evidence="4">The sequence shown here is derived from an EMBL/GenBank/DDBJ whole genome shotgun (WGS) entry which is preliminary data.</text>
</comment>
<evidence type="ECO:0000256" key="1">
    <source>
        <dbReference type="ARBA" id="ARBA00022630"/>
    </source>
</evidence>
<keyword evidence="4" id="KW-0503">Monooxygenase</keyword>
<dbReference type="EMBL" id="WJXW01000002">
    <property type="protein sequence ID" value="KAF9739569.1"/>
    <property type="molecule type" value="Genomic_DNA"/>
</dbReference>
<proteinExistence type="predicted"/>
<keyword evidence="2" id="KW-0274">FAD</keyword>
<dbReference type="OrthoDB" id="66881at2759"/>
<name>A0A9P6KV73_9PLEO</name>
<evidence type="ECO:0000256" key="2">
    <source>
        <dbReference type="ARBA" id="ARBA00022827"/>
    </source>
</evidence>
<evidence type="ECO:0000256" key="3">
    <source>
        <dbReference type="ARBA" id="ARBA00023002"/>
    </source>
</evidence>
<sequence>MGKNVVMVGMSSTASNVINNILPHASKVYVSHRRGMYIFHTWRDNKPADLLLSWHRRQTGFFLQGHFLFVARRLGDKALDYLVRKSWVYLDPGWRIFPSPIVSLSLPGANNYIIDPPLQTGKIISSRHKAVHRAPFNRFTDGTILEDIDAVISATDYAADLTIAPFLETADRPTTSALSSLASGTTSSRRNTRTR</sequence>
<dbReference type="SUPFAM" id="SSF51905">
    <property type="entry name" value="FAD/NAD(P)-binding domain"/>
    <property type="match status" value="1"/>
</dbReference>
<keyword evidence="1" id="KW-0285">Flavoprotein</keyword>
<protein>
    <submittedName>
        <fullName evidence="4">Dimethylaniline monooxygenase 2</fullName>
    </submittedName>
</protein>
<keyword evidence="5" id="KW-1185">Reference proteome</keyword>
<reference evidence="4" key="1">
    <citation type="journal article" date="2020" name="Mol. Plant Microbe Interact.">
        <title>Genome Sequence of the Biocontrol Agent Coniothyrium minitans strain Conio (IMI 134523).</title>
        <authorList>
            <person name="Patel D."/>
            <person name="Shittu T.A."/>
            <person name="Baroncelli R."/>
            <person name="Muthumeenakshi S."/>
            <person name="Osborne T.H."/>
            <person name="Janganan T.K."/>
            <person name="Sreenivasaprasad S."/>
        </authorList>
    </citation>
    <scope>NUCLEOTIDE SEQUENCE</scope>
    <source>
        <strain evidence="4">Conio</strain>
    </source>
</reference>
<dbReference type="Gene3D" id="3.50.50.60">
    <property type="entry name" value="FAD/NAD(P)-binding domain"/>
    <property type="match status" value="1"/>
</dbReference>
<evidence type="ECO:0000313" key="5">
    <source>
        <dbReference type="Proteomes" id="UP000756921"/>
    </source>
</evidence>
<dbReference type="Proteomes" id="UP000756921">
    <property type="component" value="Unassembled WGS sequence"/>
</dbReference>
<dbReference type="Pfam" id="PF00743">
    <property type="entry name" value="FMO-like"/>
    <property type="match status" value="1"/>
</dbReference>